<evidence type="ECO:0000313" key="2">
    <source>
        <dbReference type="EMBL" id="TGN65184.1"/>
    </source>
</evidence>
<dbReference type="InterPro" id="IPR000914">
    <property type="entry name" value="SBP_5_dom"/>
</dbReference>
<keyword evidence="3" id="KW-1185">Reference proteome</keyword>
<protein>
    <submittedName>
        <fullName evidence="2">ABC transporter substrate-binding protein</fullName>
    </submittedName>
</protein>
<dbReference type="Gene3D" id="3.40.190.10">
    <property type="entry name" value="Periplasmic binding protein-like II"/>
    <property type="match status" value="1"/>
</dbReference>
<gene>
    <name evidence="2" type="ORF">EXE59_15345</name>
</gene>
<organism evidence="2 3">
    <name type="scientific">Nocardioides eburneiflavus</name>
    <dbReference type="NCBI Taxonomy" id="2518372"/>
    <lineage>
        <taxon>Bacteria</taxon>
        <taxon>Bacillati</taxon>
        <taxon>Actinomycetota</taxon>
        <taxon>Actinomycetes</taxon>
        <taxon>Propionibacteriales</taxon>
        <taxon>Nocardioidaceae</taxon>
        <taxon>Nocardioides</taxon>
    </lineage>
</organism>
<sequence length="532" mass="57633">MKKQAWRVLFFATPVHRDQGAHMARIRLAGGIALLAVTASACGLGNDDRPSGAGDGGGHLVYAEHLPPVAAWALESNDAFTLTRAGCLEPLVQSELDGSLSEKLATSWEQVEPTAWEFQLREDVQFQDGTPMDADAVVGALTHVLEAKTPARSFNAEVISGVEAVDESTIRIETKQPDVLLAYRMASPNTGILAPKAYEGEQIDIEGTCTGPFEVVEENSQQSLTLERNETYWGGTPALATAEIRFIVDGEVRATQLQAGEVDIAPYLPVAHLTQLEGNDDLAVTTTEQPRTTAMMLNNSRPPFDDPLVRQAIQRAIDTQAIADSIYEGVMSPAIGPFAPDQPWAPQDVSPVSPDLDEARRLLDEAGVDPSALSFQLMAYVSRPEFPDVAAVIQDQLGQLGIEVKIRSGDAATFEPEWLAGDYDAALLSRGYLLDVGDPAGYLAADYTCAGSYNVAHYCDEETDTQVNQALQNENQGARYETYRSLAQKLQSEAVNVFLVHESGVVGATTSVENFEQHPLNFYVFTKDLDVS</sequence>
<proteinExistence type="predicted"/>
<dbReference type="GO" id="GO:0042597">
    <property type="term" value="C:periplasmic space"/>
    <property type="evidence" value="ECO:0007669"/>
    <property type="project" value="UniProtKB-ARBA"/>
</dbReference>
<dbReference type="GO" id="GO:0015833">
    <property type="term" value="P:peptide transport"/>
    <property type="evidence" value="ECO:0007669"/>
    <property type="project" value="TreeGrafter"/>
</dbReference>
<dbReference type="SUPFAM" id="SSF53850">
    <property type="entry name" value="Periplasmic binding protein-like II"/>
    <property type="match status" value="1"/>
</dbReference>
<dbReference type="CDD" id="cd08490">
    <property type="entry name" value="PBP2_NikA_DppA_OppA_like_3"/>
    <property type="match status" value="1"/>
</dbReference>
<comment type="caution">
    <text evidence="2">The sequence shown here is derived from an EMBL/GenBank/DDBJ whole genome shotgun (WGS) entry which is preliminary data.</text>
</comment>
<dbReference type="InterPro" id="IPR030678">
    <property type="entry name" value="Peptide/Ni-bd"/>
</dbReference>
<evidence type="ECO:0000259" key="1">
    <source>
        <dbReference type="Pfam" id="PF00496"/>
    </source>
</evidence>
<feature type="domain" description="Solute-binding protein family 5" evidence="1">
    <location>
        <begin position="102"/>
        <end position="453"/>
    </location>
</feature>
<dbReference type="GO" id="GO:0043190">
    <property type="term" value="C:ATP-binding cassette (ABC) transporter complex"/>
    <property type="evidence" value="ECO:0007669"/>
    <property type="project" value="InterPro"/>
</dbReference>
<dbReference type="PANTHER" id="PTHR30290">
    <property type="entry name" value="PERIPLASMIC BINDING COMPONENT OF ABC TRANSPORTER"/>
    <property type="match status" value="1"/>
</dbReference>
<dbReference type="Gene3D" id="3.10.105.10">
    <property type="entry name" value="Dipeptide-binding Protein, Domain 3"/>
    <property type="match status" value="1"/>
</dbReference>
<dbReference type="PANTHER" id="PTHR30290:SF65">
    <property type="entry name" value="MONOACYL PHOSPHATIDYLINOSITOL TETRAMANNOSIDE-BINDING PROTEIN LPQW-RELATED"/>
    <property type="match status" value="1"/>
</dbReference>
<dbReference type="Proteomes" id="UP000297496">
    <property type="component" value="Unassembled WGS sequence"/>
</dbReference>
<dbReference type="PIRSF" id="PIRSF002741">
    <property type="entry name" value="MppA"/>
    <property type="match status" value="1"/>
</dbReference>
<dbReference type="GO" id="GO:1904680">
    <property type="term" value="F:peptide transmembrane transporter activity"/>
    <property type="evidence" value="ECO:0007669"/>
    <property type="project" value="TreeGrafter"/>
</dbReference>
<dbReference type="InterPro" id="IPR039424">
    <property type="entry name" value="SBP_5"/>
</dbReference>
<reference evidence="2 3" key="1">
    <citation type="submission" date="2019-04" db="EMBL/GenBank/DDBJ databases">
        <title>Three New Species of Nocardioides, Nocardioides euryhalodurans sp. nov., Nocardioides seonyuensis sp. nov. and Nocardioides eburneoflavus sp. nov. Isolated from Soil.</title>
        <authorList>
            <person name="Roh S.G."/>
            <person name="Lee C."/>
            <person name="Kim M.-K."/>
            <person name="Kim S.B."/>
        </authorList>
    </citation>
    <scope>NUCLEOTIDE SEQUENCE [LARGE SCALE GENOMIC DNA]</scope>
    <source>
        <strain evidence="2 3">MMS17-SY213</strain>
    </source>
</reference>
<name>A0A4Z1C4F9_9ACTN</name>
<dbReference type="EMBL" id="SRRO01000001">
    <property type="protein sequence ID" value="TGN65184.1"/>
    <property type="molecule type" value="Genomic_DNA"/>
</dbReference>
<evidence type="ECO:0000313" key="3">
    <source>
        <dbReference type="Proteomes" id="UP000297496"/>
    </source>
</evidence>
<dbReference type="OrthoDB" id="9764591at2"/>
<accession>A0A4Z1C4F9</accession>
<dbReference type="AlphaFoldDB" id="A0A4Z1C4F9"/>
<dbReference type="Pfam" id="PF00496">
    <property type="entry name" value="SBP_bac_5"/>
    <property type="match status" value="1"/>
</dbReference>